<evidence type="ECO:0000259" key="15">
    <source>
        <dbReference type="PROSITE" id="PS51192"/>
    </source>
</evidence>
<evidence type="ECO:0000256" key="8">
    <source>
        <dbReference type="ARBA" id="ARBA00022881"/>
    </source>
</evidence>
<keyword evidence="6 12" id="KW-0228">DNA excision</keyword>
<dbReference type="Pfam" id="PF12344">
    <property type="entry name" value="UvrB"/>
    <property type="match status" value="1"/>
</dbReference>
<dbReference type="InterPro" id="IPR001650">
    <property type="entry name" value="Helicase_C-like"/>
</dbReference>
<dbReference type="PROSITE" id="PS51192">
    <property type="entry name" value="HELICASE_ATP_BIND_1"/>
    <property type="match status" value="1"/>
</dbReference>
<keyword evidence="3 12" id="KW-0963">Cytoplasm</keyword>
<evidence type="ECO:0000256" key="1">
    <source>
        <dbReference type="ARBA" id="ARBA00004496"/>
    </source>
</evidence>
<evidence type="ECO:0000256" key="10">
    <source>
        <dbReference type="ARBA" id="ARBA00026033"/>
    </source>
</evidence>
<evidence type="ECO:0000256" key="6">
    <source>
        <dbReference type="ARBA" id="ARBA00022769"/>
    </source>
</evidence>
<dbReference type="CDD" id="cd17916">
    <property type="entry name" value="DEXHc_UvrB"/>
    <property type="match status" value="1"/>
</dbReference>
<dbReference type="InterPro" id="IPR041471">
    <property type="entry name" value="UvrB_inter"/>
</dbReference>
<dbReference type="HAMAP" id="MF_00204">
    <property type="entry name" value="UvrB"/>
    <property type="match status" value="1"/>
</dbReference>
<keyword evidence="4 12" id="KW-0547">Nucleotide-binding</keyword>
<dbReference type="Pfam" id="PF02151">
    <property type="entry name" value="UVR"/>
    <property type="match status" value="1"/>
</dbReference>
<dbReference type="CDD" id="cd18790">
    <property type="entry name" value="SF2_C_UvrB"/>
    <property type="match status" value="1"/>
</dbReference>
<dbReference type="Proteomes" id="UP001056093">
    <property type="component" value="Chromosome"/>
</dbReference>
<keyword evidence="9 12" id="KW-0234">DNA repair</keyword>
<dbReference type="SMART" id="SM00487">
    <property type="entry name" value="DEXDc"/>
    <property type="match status" value="1"/>
</dbReference>
<feature type="domain" description="UVR" evidence="14">
    <location>
        <begin position="631"/>
        <end position="666"/>
    </location>
</feature>
<evidence type="ECO:0000259" key="16">
    <source>
        <dbReference type="PROSITE" id="PS51194"/>
    </source>
</evidence>
<protein>
    <recommendedName>
        <fullName evidence="11 12">UvrABC system protein B</fullName>
        <shortName evidence="12">Protein UvrB</shortName>
    </recommendedName>
    <alternativeName>
        <fullName evidence="12">Excinuclease ABC subunit B</fullName>
    </alternativeName>
</protein>
<keyword evidence="12 13" id="KW-0742">SOS response</keyword>
<evidence type="ECO:0000256" key="5">
    <source>
        <dbReference type="ARBA" id="ARBA00022763"/>
    </source>
</evidence>
<evidence type="ECO:0000313" key="17">
    <source>
        <dbReference type="EMBL" id="USS91773.1"/>
    </source>
</evidence>
<comment type="function">
    <text evidence="12">The UvrABC repair system catalyzes the recognition and processing of DNA lesions. A damage recognition complex composed of 2 UvrA and 2 UvrB subunits scans DNA for abnormalities. Upon binding of the UvrA(2)B(2) complex to a putative damaged site, the DNA wraps around one UvrB monomer. DNA wrap is dependent on ATP binding by UvrB and probably causes local melting of the DNA helix, facilitating insertion of UvrB beta-hairpin between the DNA strands. Then UvrB probes one DNA strand for the presence of a lesion. If a lesion is found the UvrA subunits dissociate and the UvrB-DNA preincision complex is formed. This complex is subsequently bound by UvrC and the second UvrB is released. If no lesion is found, the DNA wraps around the other UvrB subunit that will check the other stand for damage.</text>
</comment>
<evidence type="ECO:0000256" key="11">
    <source>
        <dbReference type="ARBA" id="ARBA00029504"/>
    </source>
</evidence>
<accession>A0ABY5C2E4</accession>
<dbReference type="EMBL" id="CP097122">
    <property type="protein sequence ID" value="USS91773.1"/>
    <property type="molecule type" value="Genomic_DNA"/>
</dbReference>
<comment type="subunit">
    <text evidence="10 12 13">Forms a heterotetramer with UvrA during the search for lesions. Interacts with UvrC in an incision complex.</text>
</comment>
<dbReference type="GO" id="GO:0016787">
    <property type="term" value="F:hydrolase activity"/>
    <property type="evidence" value="ECO:0007669"/>
    <property type="project" value="UniProtKB-KW"/>
</dbReference>
<reference evidence="17" key="1">
    <citation type="submission" date="2022-05" db="EMBL/GenBank/DDBJ databases">
        <authorList>
            <person name="Oliphant S.A."/>
            <person name="Watson-Haigh N.S."/>
            <person name="Sumby K.M."/>
            <person name="Gardner J.M."/>
            <person name="Jiranek V."/>
        </authorList>
    </citation>
    <scope>NUCLEOTIDE SEQUENCE</scope>
    <source>
        <strain evidence="17">KI3_B9</strain>
    </source>
</reference>
<keyword evidence="18" id="KW-1185">Reference proteome</keyword>
<dbReference type="InterPro" id="IPR006935">
    <property type="entry name" value="Helicase/UvrB_N"/>
</dbReference>
<feature type="short sequence motif" description="Beta-hairpin" evidence="12">
    <location>
        <begin position="97"/>
        <end position="120"/>
    </location>
</feature>
<keyword evidence="8 12" id="KW-0267">Excision nuclease</keyword>
<feature type="binding site" evidence="12">
    <location>
        <begin position="44"/>
        <end position="51"/>
    </location>
    <ligand>
        <name>ATP</name>
        <dbReference type="ChEBI" id="CHEBI:30616"/>
    </ligand>
</feature>
<evidence type="ECO:0000259" key="14">
    <source>
        <dbReference type="PROSITE" id="PS50151"/>
    </source>
</evidence>
<dbReference type="InterPro" id="IPR036876">
    <property type="entry name" value="UVR_dom_sf"/>
</dbReference>
<evidence type="ECO:0000256" key="3">
    <source>
        <dbReference type="ARBA" id="ARBA00022490"/>
    </source>
</evidence>
<evidence type="ECO:0000256" key="12">
    <source>
        <dbReference type="HAMAP-Rule" id="MF_00204"/>
    </source>
</evidence>
<comment type="similarity">
    <text evidence="2 12 13">Belongs to the UvrB family.</text>
</comment>
<dbReference type="InterPro" id="IPR027417">
    <property type="entry name" value="P-loop_NTPase"/>
</dbReference>
<evidence type="ECO:0000256" key="13">
    <source>
        <dbReference type="RuleBase" id="RU003587"/>
    </source>
</evidence>
<dbReference type="SUPFAM" id="SSF46600">
    <property type="entry name" value="C-terminal UvrC-binding domain of UvrB"/>
    <property type="match status" value="1"/>
</dbReference>
<comment type="domain">
    <text evidence="12">The beta-hairpin motif is involved in DNA binding.</text>
</comment>
<gene>
    <name evidence="12 17" type="primary">uvrB</name>
    <name evidence="17" type="ORF">M3M36_05515</name>
</gene>
<dbReference type="PROSITE" id="PS50151">
    <property type="entry name" value="UVR"/>
    <property type="match status" value="1"/>
</dbReference>
<keyword evidence="7 12" id="KW-0067">ATP-binding</keyword>
<name>A0ABY5C2E4_9LACO</name>
<dbReference type="InterPro" id="IPR004807">
    <property type="entry name" value="UvrB"/>
</dbReference>
<dbReference type="Gene3D" id="3.40.50.300">
    <property type="entry name" value="P-loop containing nucleotide triphosphate hydrolases"/>
    <property type="match status" value="3"/>
</dbReference>
<evidence type="ECO:0000256" key="4">
    <source>
        <dbReference type="ARBA" id="ARBA00022741"/>
    </source>
</evidence>
<dbReference type="Pfam" id="PF04851">
    <property type="entry name" value="ResIII"/>
    <property type="match status" value="1"/>
</dbReference>
<dbReference type="Pfam" id="PF00271">
    <property type="entry name" value="Helicase_C"/>
    <property type="match status" value="1"/>
</dbReference>
<proteinExistence type="inferred from homology"/>
<evidence type="ECO:0000256" key="9">
    <source>
        <dbReference type="ARBA" id="ARBA00023204"/>
    </source>
</evidence>
<comment type="subcellular location">
    <subcellularLocation>
        <location evidence="1 12 13">Cytoplasm</location>
    </subcellularLocation>
</comment>
<dbReference type="PANTHER" id="PTHR24029">
    <property type="entry name" value="UVRABC SYSTEM PROTEIN B"/>
    <property type="match status" value="1"/>
</dbReference>
<keyword evidence="5 12" id="KW-0227">DNA damage</keyword>
<evidence type="ECO:0000256" key="2">
    <source>
        <dbReference type="ARBA" id="ARBA00008533"/>
    </source>
</evidence>
<feature type="domain" description="Helicase ATP-binding" evidence="15">
    <location>
        <begin position="31"/>
        <end position="166"/>
    </location>
</feature>
<keyword evidence="17" id="KW-0378">Hydrolase</keyword>
<feature type="domain" description="Helicase C-terminal" evidence="16">
    <location>
        <begin position="437"/>
        <end position="603"/>
    </location>
</feature>
<dbReference type="NCBIfam" id="TIGR00631">
    <property type="entry name" value="uvrb"/>
    <property type="match status" value="1"/>
</dbReference>
<dbReference type="PANTHER" id="PTHR24029:SF0">
    <property type="entry name" value="UVRABC SYSTEM PROTEIN B"/>
    <property type="match status" value="1"/>
</dbReference>
<dbReference type="PROSITE" id="PS51194">
    <property type="entry name" value="HELICASE_CTER"/>
    <property type="match status" value="1"/>
</dbReference>
<dbReference type="RefSeq" id="WP_252773588.1">
    <property type="nucleotide sequence ID" value="NZ_CP097122.1"/>
</dbReference>
<dbReference type="NCBIfam" id="NF003673">
    <property type="entry name" value="PRK05298.1"/>
    <property type="match status" value="1"/>
</dbReference>
<dbReference type="Pfam" id="PF17757">
    <property type="entry name" value="UvrB_inter"/>
    <property type="match status" value="1"/>
</dbReference>
<dbReference type="SMART" id="SM00490">
    <property type="entry name" value="HELICc"/>
    <property type="match status" value="1"/>
</dbReference>
<dbReference type="InterPro" id="IPR024759">
    <property type="entry name" value="UvrB_YAD/RRR_dom"/>
</dbReference>
<dbReference type="InterPro" id="IPR014001">
    <property type="entry name" value="Helicase_ATP-bd"/>
</dbReference>
<evidence type="ECO:0000313" key="18">
    <source>
        <dbReference type="Proteomes" id="UP001056093"/>
    </source>
</evidence>
<sequence length="669" mass="76191">MITPQKDQSFEVVSKYQPTGDQPKAIDKLVKGLKNGVKEQILLGATGTGKTFTISNVIAQNNKPTLVLSHNKTLAGQLYSELKEFFPHNAVEYFVSYYDYYQPEAYVPSSDTFIEKDSAINDEIDQLRNSATASLFERNDTIVVASVSSIFGLGDPHQYQNHVISLRVGNEYGRNQLMRDLVDIQFTRNDIDFQRGTFRVRGDVIEIFPASQDELAMRVEFFGDEIDRIRQISALTGQVVSERDHVAIFPAKHFMTDDERMKAALIGIRQEMEDQVKKFEKAGKLLEAQRIKQRTEYDLAMLNEMGFTSGIENYSRWMDGRKEGEPPFTLLDFFPDDFLLVVDESHVTMPQVRGMYNGDRARKQTLVDYGFRLPSALDNRPLQLPEFEKHVNQIIYMSATPGDYELSRVPKRDIVEQIIRPTGLLDPEIEVRPVMGQIDDLVGEINLRVERNERVFITTLTKRMSEDLTDYLKDVGIKVAYLHSDIKTLERTAIIRDLRLGKYDVLVGINLLREGIDVPETSLVAILDADKEGFLRNPRSLIQTIGRAARNANGHVIMYADKVTRAMQEAMDETARRRDIQMAYNKEHGITPQTIKKEIRDLISASKAAEEVEDVDLTQVDFADLPKSDQTEILENLTSQMKAAAKGLDFETAAKIRDNIMKLRKRAGR</sequence>
<organism evidence="17 18">
    <name type="scientific">Fructobacillus americanaquae</name>
    <dbReference type="NCBI Taxonomy" id="2940302"/>
    <lineage>
        <taxon>Bacteria</taxon>
        <taxon>Bacillati</taxon>
        <taxon>Bacillota</taxon>
        <taxon>Bacilli</taxon>
        <taxon>Lactobacillales</taxon>
        <taxon>Lactobacillaceae</taxon>
        <taxon>Fructobacillus</taxon>
    </lineage>
</organism>
<dbReference type="SUPFAM" id="SSF52540">
    <property type="entry name" value="P-loop containing nucleoside triphosphate hydrolases"/>
    <property type="match status" value="2"/>
</dbReference>
<dbReference type="Gene3D" id="4.10.860.10">
    <property type="entry name" value="UVR domain"/>
    <property type="match status" value="1"/>
</dbReference>
<evidence type="ECO:0000256" key="7">
    <source>
        <dbReference type="ARBA" id="ARBA00022840"/>
    </source>
</evidence>
<dbReference type="InterPro" id="IPR001943">
    <property type="entry name" value="UVR_dom"/>
</dbReference>